<keyword evidence="2" id="KW-1133">Transmembrane helix</keyword>
<feature type="domain" description="Calcineurin-like phosphoesterase" evidence="3">
    <location>
        <begin position="351"/>
        <end position="529"/>
    </location>
</feature>
<comment type="caution">
    <text evidence="4">The sequence shown here is derived from an EMBL/GenBank/DDBJ whole genome shotgun (WGS) entry which is preliminary data.</text>
</comment>
<evidence type="ECO:0000313" key="4">
    <source>
        <dbReference type="EMBL" id="KKN42274.1"/>
    </source>
</evidence>
<accession>A0A0F9QIH8</accession>
<protein>
    <recommendedName>
        <fullName evidence="3">Calcineurin-like phosphoesterase domain-containing protein</fullName>
    </recommendedName>
</protein>
<keyword evidence="1" id="KW-0732">Signal</keyword>
<dbReference type="EMBL" id="LAZR01001591">
    <property type="protein sequence ID" value="KKN42274.1"/>
    <property type="molecule type" value="Genomic_DNA"/>
</dbReference>
<name>A0A0F9QIH8_9ZZZZ</name>
<dbReference type="InterPro" id="IPR029052">
    <property type="entry name" value="Metallo-depent_PP-like"/>
</dbReference>
<dbReference type="InterPro" id="IPR013320">
    <property type="entry name" value="ConA-like_dom_sf"/>
</dbReference>
<feature type="transmembrane region" description="Helical" evidence="2">
    <location>
        <begin position="749"/>
        <end position="771"/>
    </location>
</feature>
<dbReference type="GO" id="GO:0003993">
    <property type="term" value="F:acid phosphatase activity"/>
    <property type="evidence" value="ECO:0007669"/>
    <property type="project" value="InterPro"/>
</dbReference>
<dbReference type="SUPFAM" id="SSF49363">
    <property type="entry name" value="Purple acid phosphatase, N-terminal domain"/>
    <property type="match status" value="1"/>
</dbReference>
<dbReference type="SUPFAM" id="SSF56300">
    <property type="entry name" value="Metallo-dependent phosphatases"/>
    <property type="match status" value="1"/>
</dbReference>
<reference evidence="4" key="1">
    <citation type="journal article" date="2015" name="Nature">
        <title>Complex archaea that bridge the gap between prokaryotes and eukaryotes.</title>
        <authorList>
            <person name="Spang A."/>
            <person name="Saw J.H."/>
            <person name="Jorgensen S.L."/>
            <person name="Zaremba-Niedzwiedzka K."/>
            <person name="Martijn J."/>
            <person name="Lind A.E."/>
            <person name="van Eijk R."/>
            <person name="Schleper C."/>
            <person name="Guy L."/>
            <person name="Ettema T.J."/>
        </authorList>
    </citation>
    <scope>NUCLEOTIDE SEQUENCE</scope>
</reference>
<gene>
    <name evidence="4" type="ORF">LCGC14_0714740</name>
</gene>
<sequence>MNKTITLIFIFALVCVLNVSSASDVNVSDFQNLWWFNDTITNVHTARDYSANVNHATNNSDAIIEQSSSNCQENFTNCGFTDGSDAYFRAESNVFDDNENHTFFCMFKPTQAEATFDIFCGDNDAFYMNDNGADIQLNTRDGGGFDSFDIVTNYDTTNNTWYFLWGTNNGTHYCGYNTSGVLINCSTFDGTFQSNNIFEFGGAGTGASARVYSQAAGVWNRRLNQSEMAEVYKQVVQGNRSILNGTLLASPISPTTLNWTFRPKNGFLNTSAQIITYQSDNPSNYSIEWGTTISYGNFTSLNNSATFYDIILDSLSSDTTYFYQLIVNNSNVSLTWASNFTTMPSTNRDFKFCQLSDIHIGNTNWEDSTPRLRRILNFCSSENVDFITFTGDTHEGTSFASSENNLNNFSKILSEEVPHIPFLATTGNHDPADGDGGNNVVWKRFWTNPTNGKGNKTDGNHRDLGNETVWAFNYSYGCFVAVSNNLNLSNKSSQFNFINDSLQSCGTDNWFRVVLEHSPYNFTGNKNWMDWVDIYRNTSALKYAGDFHSAGYNLSLNQLRASPIYDQFDGFKQEMADYDEWNNNSKAFFSMTTVNASTARVEFYNDTPTIIQTFFWNNSNFVASSTDTTQPSFANNQTNASASLFNSGTVQINLTIEDDSNISAYTLTHNDTTDGTFTNETIVNLAGDGNVTIVWNYTITNFPTNGGKFGWQIWANDTLNNVNVSQIYTFQVQNSSGLQPRITGQTSRFLRTALMVIIATAILVAILAPIISGGGLSLAFIITILLISIIGLIALSFIQNLI</sequence>
<dbReference type="Gene3D" id="3.60.21.10">
    <property type="match status" value="1"/>
</dbReference>
<keyword evidence="2" id="KW-0812">Transmembrane</keyword>
<dbReference type="Pfam" id="PF00149">
    <property type="entry name" value="Metallophos"/>
    <property type="match status" value="1"/>
</dbReference>
<dbReference type="InterPro" id="IPR004843">
    <property type="entry name" value="Calcineurin-like_PHP"/>
</dbReference>
<dbReference type="InterPro" id="IPR008963">
    <property type="entry name" value="Purple_acid_Pase-like_N"/>
</dbReference>
<evidence type="ECO:0000256" key="1">
    <source>
        <dbReference type="ARBA" id="ARBA00022729"/>
    </source>
</evidence>
<dbReference type="GO" id="GO:0046872">
    <property type="term" value="F:metal ion binding"/>
    <property type="evidence" value="ECO:0007669"/>
    <property type="project" value="InterPro"/>
</dbReference>
<dbReference type="SUPFAM" id="SSF49899">
    <property type="entry name" value="Concanavalin A-like lectins/glucanases"/>
    <property type="match status" value="1"/>
</dbReference>
<proteinExistence type="predicted"/>
<evidence type="ECO:0000256" key="2">
    <source>
        <dbReference type="SAM" id="Phobius"/>
    </source>
</evidence>
<evidence type="ECO:0000259" key="3">
    <source>
        <dbReference type="Pfam" id="PF00149"/>
    </source>
</evidence>
<keyword evidence="2" id="KW-0472">Membrane</keyword>
<dbReference type="AlphaFoldDB" id="A0A0F9QIH8"/>
<feature type="transmembrane region" description="Helical" evidence="2">
    <location>
        <begin position="778"/>
        <end position="798"/>
    </location>
</feature>
<organism evidence="4">
    <name type="scientific">marine sediment metagenome</name>
    <dbReference type="NCBI Taxonomy" id="412755"/>
    <lineage>
        <taxon>unclassified sequences</taxon>
        <taxon>metagenomes</taxon>
        <taxon>ecological metagenomes</taxon>
    </lineage>
</organism>